<evidence type="ECO:0000256" key="4">
    <source>
        <dbReference type="ARBA" id="ARBA00022833"/>
    </source>
</evidence>
<evidence type="ECO:0000313" key="10">
    <source>
        <dbReference type="Proteomes" id="UP000054196"/>
    </source>
</evidence>
<dbReference type="EMBL" id="JH687551">
    <property type="protein sequence ID" value="EIN05084.1"/>
    <property type="molecule type" value="Genomic_DNA"/>
</dbReference>
<feature type="binding site" evidence="7">
    <location>
        <position position="108"/>
    </location>
    <ligand>
        <name>Zn(2+)</name>
        <dbReference type="ChEBI" id="CHEBI:29105"/>
    </ligand>
</feature>
<dbReference type="AlphaFoldDB" id="R7S573"/>
<evidence type="ECO:0000256" key="5">
    <source>
        <dbReference type="ARBA" id="ARBA00023239"/>
    </source>
</evidence>
<evidence type="ECO:0000256" key="2">
    <source>
        <dbReference type="ARBA" id="ARBA00012925"/>
    </source>
</evidence>
<evidence type="ECO:0000256" key="8">
    <source>
        <dbReference type="RuleBase" id="RU003956"/>
    </source>
</evidence>
<organism evidence="9 10">
    <name type="scientific">Punctularia strigosozonata (strain HHB-11173)</name>
    <name type="common">White-rot fungus</name>
    <dbReference type="NCBI Taxonomy" id="741275"/>
    <lineage>
        <taxon>Eukaryota</taxon>
        <taxon>Fungi</taxon>
        <taxon>Dikarya</taxon>
        <taxon>Basidiomycota</taxon>
        <taxon>Agaricomycotina</taxon>
        <taxon>Agaricomycetes</taxon>
        <taxon>Corticiales</taxon>
        <taxon>Punctulariaceae</taxon>
        <taxon>Punctularia</taxon>
    </lineage>
</organism>
<dbReference type="KEGG" id="psq:PUNSTDRAFT_107378"/>
<dbReference type="GO" id="GO:0034599">
    <property type="term" value="P:cellular response to oxidative stress"/>
    <property type="evidence" value="ECO:0007669"/>
    <property type="project" value="TreeGrafter"/>
</dbReference>
<keyword evidence="10" id="KW-1185">Reference proteome</keyword>
<dbReference type="GO" id="GO:0004089">
    <property type="term" value="F:carbonate dehydratase activity"/>
    <property type="evidence" value="ECO:0007669"/>
    <property type="project" value="UniProtKB-UniRule"/>
</dbReference>
<dbReference type="eggNOG" id="KOG1578">
    <property type="taxonomic scope" value="Eukaryota"/>
</dbReference>
<dbReference type="InterPro" id="IPR036874">
    <property type="entry name" value="Carbonic_anhydrase_sf"/>
</dbReference>
<evidence type="ECO:0000256" key="7">
    <source>
        <dbReference type="PIRSR" id="PIRSR601765-1"/>
    </source>
</evidence>
<dbReference type="InterPro" id="IPR001765">
    <property type="entry name" value="Carbonic_anhydrase"/>
</dbReference>
<dbReference type="PANTHER" id="PTHR11002">
    <property type="entry name" value="CARBONIC ANHYDRASE"/>
    <property type="match status" value="1"/>
</dbReference>
<keyword evidence="5 8" id="KW-0456">Lyase</keyword>
<feature type="binding site" evidence="7">
    <location>
        <position position="51"/>
    </location>
    <ligand>
        <name>Zn(2+)</name>
        <dbReference type="ChEBI" id="CHEBI:29105"/>
    </ligand>
</feature>
<feature type="binding site" evidence="7">
    <location>
        <position position="105"/>
    </location>
    <ligand>
        <name>Zn(2+)</name>
        <dbReference type="ChEBI" id="CHEBI:29105"/>
    </ligand>
</feature>
<keyword evidence="3 7" id="KW-0479">Metal-binding</keyword>
<gene>
    <name evidence="9" type="ORF">PUNSTDRAFT_107378</name>
</gene>
<sequence>MAASAHSFPVLERLLSANAQWASDVEQVEPGFFERGAKGQSPKVLWIGCSDSRVPESVVTAAKPGDIFVHRNIANQFHLHDDSALSVATYAIAAVGVEHVVIVGHTHCGGAAATHTAALNDDLAVPPLGSDAPINRWLAPLVKLAGEVIASKPTADPLKELVYANVKAQVANLAQSGPVVDAWKQGKSLHIHGWVYDLATGKLEDLGISQGGP</sequence>
<evidence type="ECO:0000313" key="9">
    <source>
        <dbReference type="EMBL" id="EIN05084.1"/>
    </source>
</evidence>
<dbReference type="HOGENOM" id="CLU_053879_3_2_1"/>
<dbReference type="SUPFAM" id="SSF53056">
    <property type="entry name" value="beta-carbonic anhydrase, cab"/>
    <property type="match status" value="1"/>
</dbReference>
<evidence type="ECO:0000256" key="1">
    <source>
        <dbReference type="ARBA" id="ARBA00006217"/>
    </source>
</evidence>
<dbReference type="RefSeq" id="XP_007387487.1">
    <property type="nucleotide sequence ID" value="XM_007387425.1"/>
</dbReference>
<protein>
    <recommendedName>
        <fullName evidence="2 8">Carbonic anhydrase</fullName>
        <ecNumber evidence="2 8">4.2.1.1</ecNumber>
    </recommendedName>
    <alternativeName>
        <fullName evidence="8">Carbonate dehydratase</fullName>
    </alternativeName>
</protein>
<reference evidence="10" key="1">
    <citation type="journal article" date="2012" name="Science">
        <title>The Paleozoic origin of enzymatic lignin decomposition reconstructed from 31 fungal genomes.</title>
        <authorList>
            <person name="Floudas D."/>
            <person name="Binder M."/>
            <person name="Riley R."/>
            <person name="Barry K."/>
            <person name="Blanchette R.A."/>
            <person name="Henrissat B."/>
            <person name="Martinez A.T."/>
            <person name="Otillar R."/>
            <person name="Spatafora J.W."/>
            <person name="Yadav J.S."/>
            <person name="Aerts A."/>
            <person name="Benoit I."/>
            <person name="Boyd A."/>
            <person name="Carlson A."/>
            <person name="Copeland A."/>
            <person name="Coutinho P.M."/>
            <person name="de Vries R.P."/>
            <person name="Ferreira P."/>
            <person name="Findley K."/>
            <person name="Foster B."/>
            <person name="Gaskell J."/>
            <person name="Glotzer D."/>
            <person name="Gorecki P."/>
            <person name="Heitman J."/>
            <person name="Hesse C."/>
            <person name="Hori C."/>
            <person name="Igarashi K."/>
            <person name="Jurgens J.A."/>
            <person name="Kallen N."/>
            <person name="Kersten P."/>
            <person name="Kohler A."/>
            <person name="Kuees U."/>
            <person name="Kumar T.K.A."/>
            <person name="Kuo A."/>
            <person name="LaButti K."/>
            <person name="Larrondo L.F."/>
            <person name="Lindquist E."/>
            <person name="Ling A."/>
            <person name="Lombard V."/>
            <person name="Lucas S."/>
            <person name="Lundell T."/>
            <person name="Martin R."/>
            <person name="McLaughlin D.J."/>
            <person name="Morgenstern I."/>
            <person name="Morin E."/>
            <person name="Murat C."/>
            <person name="Nagy L.G."/>
            <person name="Nolan M."/>
            <person name="Ohm R.A."/>
            <person name="Patyshakuliyeva A."/>
            <person name="Rokas A."/>
            <person name="Ruiz-Duenas F.J."/>
            <person name="Sabat G."/>
            <person name="Salamov A."/>
            <person name="Samejima M."/>
            <person name="Schmutz J."/>
            <person name="Slot J.C."/>
            <person name="St John F."/>
            <person name="Stenlid J."/>
            <person name="Sun H."/>
            <person name="Sun S."/>
            <person name="Syed K."/>
            <person name="Tsang A."/>
            <person name="Wiebenga A."/>
            <person name="Young D."/>
            <person name="Pisabarro A."/>
            <person name="Eastwood D.C."/>
            <person name="Martin F."/>
            <person name="Cullen D."/>
            <person name="Grigoriev I.V."/>
            <person name="Hibbett D.S."/>
        </authorList>
    </citation>
    <scope>NUCLEOTIDE SEQUENCE [LARGE SCALE GENOMIC DNA]</scope>
    <source>
        <strain evidence="10">HHB-11173 SS5</strain>
    </source>
</reference>
<comment type="function">
    <text evidence="8">Reversible hydration of carbon dioxide.</text>
</comment>
<accession>R7S573</accession>
<dbReference type="EC" id="4.2.1.1" evidence="2 8"/>
<feature type="binding site" evidence="7">
    <location>
        <position position="49"/>
    </location>
    <ligand>
        <name>Zn(2+)</name>
        <dbReference type="ChEBI" id="CHEBI:29105"/>
    </ligand>
</feature>
<comment type="similarity">
    <text evidence="1 8">Belongs to the beta-class carbonic anhydrase family.</text>
</comment>
<dbReference type="GO" id="GO:0071244">
    <property type="term" value="P:cellular response to carbon dioxide"/>
    <property type="evidence" value="ECO:0007669"/>
    <property type="project" value="TreeGrafter"/>
</dbReference>
<name>R7S573_PUNST</name>
<evidence type="ECO:0000256" key="6">
    <source>
        <dbReference type="ARBA" id="ARBA00048348"/>
    </source>
</evidence>
<dbReference type="OrthoDB" id="10248475at2759"/>
<dbReference type="Proteomes" id="UP000054196">
    <property type="component" value="Unassembled WGS sequence"/>
</dbReference>
<proteinExistence type="inferred from homology"/>
<comment type="catalytic activity">
    <reaction evidence="6 8">
        <text>hydrogencarbonate + H(+) = CO2 + H2O</text>
        <dbReference type="Rhea" id="RHEA:10748"/>
        <dbReference type="ChEBI" id="CHEBI:15377"/>
        <dbReference type="ChEBI" id="CHEBI:15378"/>
        <dbReference type="ChEBI" id="CHEBI:16526"/>
        <dbReference type="ChEBI" id="CHEBI:17544"/>
        <dbReference type="EC" id="4.2.1.1"/>
    </reaction>
</comment>
<dbReference type="OMA" id="CGGIWAS"/>
<dbReference type="CDD" id="cd00883">
    <property type="entry name" value="beta_CA_cladeA"/>
    <property type="match status" value="1"/>
</dbReference>
<dbReference type="GeneID" id="18876083"/>
<dbReference type="Gene3D" id="3.40.1050.10">
    <property type="entry name" value="Carbonic anhydrase"/>
    <property type="match status" value="1"/>
</dbReference>
<dbReference type="SMART" id="SM00947">
    <property type="entry name" value="Pro_CA"/>
    <property type="match status" value="1"/>
</dbReference>
<dbReference type="Pfam" id="PF00484">
    <property type="entry name" value="Pro_CA"/>
    <property type="match status" value="1"/>
</dbReference>
<dbReference type="GO" id="GO:0008270">
    <property type="term" value="F:zinc ion binding"/>
    <property type="evidence" value="ECO:0007669"/>
    <property type="project" value="UniProtKB-UniRule"/>
</dbReference>
<evidence type="ECO:0000256" key="3">
    <source>
        <dbReference type="ARBA" id="ARBA00022723"/>
    </source>
</evidence>
<comment type="cofactor">
    <cofactor evidence="7">
        <name>Zn(2+)</name>
        <dbReference type="ChEBI" id="CHEBI:29105"/>
    </cofactor>
    <text evidence="7">Binds 1 zinc ion per subunit.</text>
</comment>
<keyword evidence="4 7" id="KW-0862">Zinc</keyword>
<dbReference type="PANTHER" id="PTHR11002:SF76">
    <property type="entry name" value="CARBONIC ANHYDRASE"/>
    <property type="match status" value="1"/>
</dbReference>